<organism evidence="1 2">
    <name type="scientific">Phytophthora rubi</name>
    <dbReference type="NCBI Taxonomy" id="129364"/>
    <lineage>
        <taxon>Eukaryota</taxon>
        <taxon>Sar</taxon>
        <taxon>Stramenopiles</taxon>
        <taxon>Oomycota</taxon>
        <taxon>Peronosporomycetes</taxon>
        <taxon>Peronosporales</taxon>
        <taxon>Peronosporaceae</taxon>
        <taxon>Phytophthora</taxon>
    </lineage>
</organism>
<name>A0A6A3JM61_9STRA</name>
<sequence>MCAPGNSTVVEAYSQVTLQDARRRLQKLAAFWVIVLPDD</sequence>
<reference evidence="1 2" key="1">
    <citation type="submission" date="2018-09" db="EMBL/GenBank/DDBJ databases">
        <title>Genomic investigation of the strawberry pathogen Phytophthora fragariae indicates pathogenicity is determined by transcriptional variation in three key races.</title>
        <authorList>
            <person name="Adams T.M."/>
            <person name="Armitage A.D."/>
            <person name="Sobczyk M.K."/>
            <person name="Bates H.J."/>
            <person name="Dunwell J.M."/>
            <person name="Nellist C.F."/>
            <person name="Harrison R.J."/>
        </authorList>
    </citation>
    <scope>NUCLEOTIDE SEQUENCE [LARGE SCALE GENOMIC DNA]</scope>
    <source>
        <strain evidence="1 2">SCRP324</strain>
    </source>
</reference>
<protein>
    <submittedName>
        <fullName evidence="1">Uncharacterized protein</fullName>
    </submittedName>
</protein>
<dbReference type="EMBL" id="QXFU01001810">
    <property type="protein sequence ID" value="KAE8995122.1"/>
    <property type="molecule type" value="Genomic_DNA"/>
</dbReference>
<proteinExistence type="predicted"/>
<dbReference type="Proteomes" id="UP000435112">
    <property type="component" value="Unassembled WGS sequence"/>
</dbReference>
<dbReference type="AlphaFoldDB" id="A0A6A3JM61"/>
<comment type="caution">
    <text evidence="1">The sequence shown here is derived from an EMBL/GenBank/DDBJ whole genome shotgun (WGS) entry which is preliminary data.</text>
</comment>
<evidence type="ECO:0000313" key="2">
    <source>
        <dbReference type="Proteomes" id="UP000435112"/>
    </source>
</evidence>
<accession>A0A6A3JM61</accession>
<gene>
    <name evidence="1" type="ORF">PR002_g19722</name>
</gene>
<evidence type="ECO:0000313" key="1">
    <source>
        <dbReference type="EMBL" id="KAE8995122.1"/>
    </source>
</evidence>